<feature type="region of interest" description="Disordered" evidence="1">
    <location>
        <begin position="674"/>
        <end position="695"/>
    </location>
</feature>
<dbReference type="EMBL" id="KN846994">
    <property type="protein sequence ID" value="KIW89837.1"/>
    <property type="molecule type" value="Genomic_DNA"/>
</dbReference>
<dbReference type="AlphaFoldDB" id="A0A0D2FTG1"/>
<dbReference type="VEuPathDB" id="FungiDB:Z519_09266"/>
<evidence type="ECO:0008006" key="4">
    <source>
        <dbReference type="Google" id="ProtNLM"/>
    </source>
</evidence>
<name>A0A0D2FTG1_CLAB1</name>
<sequence length="792" mass="89528">MPRLHFVQELPVGSSKRDKELERAKARSHAASVSYQNHRQAPRLAAPQSHPQPWPPPHPERPQTLKEQRSDHASVGGGRRPSQFIARPDAIHIGPGPYWDDDGCGRSSSNPTLSFGQVQPQHGLQTPPQSPQERDLNTPTHTSLFQPWSTNPFAHPSSNQALTPPDSTWPGILWEGNSEDNHTEDVEEVNFNSNSSSLLDRLSSSSSSASSAALIFPQTRTPSRHHVVYQINPYAQTTAHMGPWATNINSPTTTPTTPACIPHDLLGTRADPFDCIPRRHAHSPSVNAVIDYHAQIMAPNHAPIYKIFNVTNVYTSYYFELLTHPDFLYTGVASVQAIIDHLSRRPDDASGPSENVLRHIGTAMVRLRRRLGRVQREMREQEAEEAEREREKETQRRRRRQREKRKDGHDVSVDIAPDNGHQRRDDEQEEDSPEPAAKDRSNNETLLVDDMTIMTVLFLAVVTRAINDLPSHEIHKRTIATLVAARGGLQNLHGHDGLARCTLMQWESFWALNTGSSIFPESRPAYQPVYPSVQILASSSSPLAQKVASLPLGFQALAHQRRLALDVLEVLSRTAEAHAEQMRHSTIVTPSDVFRTKPRRFQDFWEACTCLGAPDEVHTRLAEDGVTEEEMMVPNLEKMIVLALLLYCLHTFSPMRAVTAVYNGSRMKLTTDAPRRVRRTSHSTPMRAFTSRNPSSDKDAIAEIEIDIESEESVLLWIWFNLVDSWRAANDALLPQGLTLMRDLRRRFPEVTATWEGCEDGLRRFFWNEKFIRRCRGFWVVSESERMVMENG</sequence>
<feature type="compositionally biased region" description="Polar residues" evidence="1">
    <location>
        <begin position="137"/>
        <end position="166"/>
    </location>
</feature>
<feature type="compositionally biased region" description="Basic and acidic residues" evidence="1">
    <location>
        <begin position="58"/>
        <end position="72"/>
    </location>
</feature>
<dbReference type="OrthoDB" id="4152393at2759"/>
<accession>A0A0D2FTG1</accession>
<feature type="region of interest" description="Disordered" evidence="1">
    <location>
        <begin position="1"/>
        <end position="185"/>
    </location>
</feature>
<feature type="compositionally biased region" description="Polar residues" evidence="1">
    <location>
        <begin position="106"/>
        <end position="127"/>
    </location>
</feature>
<feature type="region of interest" description="Disordered" evidence="1">
    <location>
        <begin position="376"/>
        <end position="444"/>
    </location>
</feature>
<dbReference type="HOGENOM" id="CLU_016895_0_0_1"/>
<reference evidence="2" key="1">
    <citation type="submission" date="2015-01" db="EMBL/GenBank/DDBJ databases">
        <title>The Genome Sequence of Cladophialophora bantiana CBS 173.52.</title>
        <authorList>
            <consortium name="The Broad Institute Genomics Platform"/>
            <person name="Cuomo C."/>
            <person name="de Hoog S."/>
            <person name="Gorbushina A."/>
            <person name="Stielow B."/>
            <person name="Teixiera M."/>
            <person name="Abouelleil A."/>
            <person name="Chapman S.B."/>
            <person name="Priest M."/>
            <person name="Young S.K."/>
            <person name="Wortman J."/>
            <person name="Nusbaum C."/>
            <person name="Birren B."/>
        </authorList>
    </citation>
    <scope>NUCLEOTIDE SEQUENCE [LARGE SCALE GENOMIC DNA]</scope>
    <source>
        <strain evidence="2">CBS 173.52</strain>
    </source>
</reference>
<evidence type="ECO:0000313" key="2">
    <source>
        <dbReference type="EMBL" id="KIW89837.1"/>
    </source>
</evidence>
<proteinExistence type="predicted"/>
<feature type="compositionally biased region" description="Basic and acidic residues" evidence="1">
    <location>
        <begin position="376"/>
        <end position="394"/>
    </location>
</feature>
<dbReference type="GeneID" id="27702194"/>
<dbReference type="RefSeq" id="XP_016616506.1">
    <property type="nucleotide sequence ID" value="XM_016766990.1"/>
</dbReference>
<feature type="compositionally biased region" description="Basic and acidic residues" evidence="1">
    <location>
        <begin position="15"/>
        <end position="25"/>
    </location>
</feature>
<gene>
    <name evidence="2" type="ORF">Z519_09266</name>
</gene>
<protein>
    <recommendedName>
        <fullName evidence="4">Transcription factor domain-containing protein</fullName>
    </recommendedName>
</protein>
<evidence type="ECO:0000256" key="1">
    <source>
        <dbReference type="SAM" id="MobiDB-lite"/>
    </source>
</evidence>
<evidence type="ECO:0000313" key="3">
    <source>
        <dbReference type="Proteomes" id="UP000053789"/>
    </source>
</evidence>
<dbReference type="Proteomes" id="UP000053789">
    <property type="component" value="Unassembled WGS sequence"/>
</dbReference>
<keyword evidence="3" id="KW-1185">Reference proteome</keyword>
<organism evidence="2 3">
    <name type="scientific">Cladophialophora bantiana (strain ATCC 10958 / CBS 173.52 / CDC B-1940 / NIH 8579)</name>
    <name type="common">Xylohypha bantiana</name>
    <dbReference type="NCBI Taxonomy" id="1442370"/>
    <lineage>
        <taxon>Eukaryota</taxon>
        <taxon>Fungi</taxon>
        <taxon>Dikarya</taxon>
        <taxon>Ascomycota</taxon>
        <taxon>Pezizomycotina</taxon>
        <taxon>Eurotiomycetes</taxon>
        <taxon>Chaetothyriomycetidae</taxon>
        <taxon>Chaetothyriales</taxon>
        <taxon>Herpotrichiellaceae</taxon>
        <taxon>Cladophialophora</taxon>
    </lineage>
</organism>